<dbReference type="Proteomes" id="UP000235731">
    <property type="component" value="Unassembled WGS sequence"/>
</dbReference>
<comment type="caution">
    <text evidence="9">The sequence shown here is derived from an EMBL/GenBank/DDBJ whole genome shotgun (WGS) entry which is preliminary data.</text>
</comment>
<dbReference type="GO" id="GO:0009424">
    <property type="term" value="C:bacterial-type flagellum hook"/>
    <property type="evidence" value="ECO:0007669"/>
    <property type="project" value="InterPro"/>
</dbReference>
<feature type="domain" description="Flagellar basal-body/hook protein C-terminal" evidence="7">
    <location>
        <begin position="1256"/>
        <end position="1294"/>
    </location>
</feature>
<dbReference type="NCBIfam" id="TIGR02492">
    <property type="entry name" value="flgK_ends"/>
    <property type="match status" value="1"/>
</dbReference>
<dbReference type="PRINTS" id="PR01005">
    <property type="entry name" value="FLGHOOKAP1"/>
</dbReference>
<feature type="domain" description="Flagellar hook-associated protein FlgK helical" evidence="8">
    <location>
        <begin position="96"/>
        <end position="285"/>
    </location>
</feature>
<keyword evidence="9" id="KW-0966">Cell projection</keyword>
<evidence type="ECO:0000256" key="4">
    <source>
        <dbReference type="ARBA" id="ARBA00016244"/>
    </source>
</evidence>
<dbReference type="InterPro" id="IPR053927">
    <property type="entry name" value="FlgK_helical"/>
</dbReference>
<dbReference type="GO" id="GO:0005198">
    <property type="term" value="F:structural molecule activity"/>
    <property type="evidence" value="ECO:0007669"/>
    <property type="project" value="InterPro"/>
</dbReference>
<evidence type="ECO:0000256" key="6">
    <source>
        <dbReference type="ARBA" id="ARBA00023143"/>
    </source>
</evidence>
<evidence type="ECO:0000256" key="1">
    <source>
        <dbReference type="ARBA" id="ARBA00004365"/>
    </source>
</evidence>
<evidence type="ECO:0000256" key="5">
    <source>
        <dbReference type="ARBA" id="ARBA00022525"/>
    </source>
</evidence>
<protein>
    <recommendedName>
        <fullName evidence="4">Flagellar hook-associated protein 1</fullName>
    </recommendedName>
</protein>
<keyword evidence="5" id="KW-0964">Secreted</keyword>
<keyword evidence="9" id="KW-0282">Flagellum</keyword>
<dbReference type="EMBL" id="PNIE01000051">
    <property type="protein sequence ID" value="PMP62911.1"/>
    <property type="molecule type" value="Genomic_DNA"/>
</dbReference>
<name>A0A2N7PJP6_9BACT</name>
<evidence type="ECO:0000259" key="8">
    <source>
        <dbReference type="Pfam" id="PF22638"/>
    </source>
</evidence>
<comment type="similarity">
    <text evidence="3">Belongs to the flagella basal body rod proteins family.</text>
</comment>
<comment type="subcellular location">
    <subcellularLocation>
        <location evidence="1">Bacterial flagellum</location>
    </subcellularLocation>
    <subcellularLocation>
        <location evidence="2">Secreted</location>
    </subcellularLocation>
</comment>
<evidence type="ECO:0000313" key="9">
    <source>
        <dbReference type="EMBL" id="PMP62911.1"/>
    </source>
</evidence>
<evidence type="ECO:0000313" key="10">
    <source>
        <dbReference type="Proteomes" id="UP000235731"/>
    </source>
</evidence>
<dbReference type="InterPro" id="IPR002371">
    <property type="entry name" value="FlgK"/>
</dbReference>
<keyword evidence="6" id="KW-0975">Bacterial flagellum</keyword>
<sequence length="1297" mass="142833">MAGLSSALNIAKNALLNFQLATSVISHNVANVNNPSYSRQKAIETTYPPSPSPVGSIGSGSRIEKIIRYFDSFLERNLNLKKTDYGLFSASEAGLNILESLFNETQDSGLSKILREFWNAWQNLANYPENLSARTQVVEYGKLISEALSTKFQGMQDLENQIGLKLKEMVDNVNRLSSQIAELNLQIIARESGGKTANDLRDQRDRLVGELSQLASIQYFETKEGAYNIILGKGFNLVNLGYSWKLQISGKDVYWVGSQGERVPLTSKEIPSGELGGWLKLLEQLSDSYNYEYVSGNNTMYLGGRLLGESDKFSELGIFSGAITFVGKDHFGKEISGTFNINTGNETLRDFLDAIERAYSYTVKAYLKDGRLYVEDAFRGPGKLEFSITSAPSVINFGSFDDPAYQRRVEELNLAGKLKLFGEELIKAVNELHTQGVGLEFFTKELEGAYAVNQYIKELPYYLELNRAGFFFLWVKDESGKINPVKVDLNLHDDSKLEDLANTINQALSQAGYNTSDANFDIRAIVRSGKLVFQAREGISFAFSNDTSGILLSTGINLFFLGKDPADFQVNPLLVQKPELLAAGKMDVSALGTKRPLFGVFRSKDPVTLSNTFQVNTLYLRPYDDQGKVYSYPPQAIYEGTYSGATFTGALTITFKDANGNNLNSLTIPSGTKISDLSQLLDGSQGIKATLEDSIVRLELVPNTAPSGAVWFEVTEGASGVNSLIKWNNQVKAYAISINPSGSPDPDSLGKILNKLNRLPFFRAYVDEFGHAILRLEPDQTKVYGFELGESLEGGADPASITDSLLTYFKEQNMAIPSFRWDGSEYRFLSGLEPMIKSQIYIGDANVTPSAPTTYRVRFFDTNGHEVGVASVSGAGTLAGLINNFDTVAGLKAKILGDKFYIWLDTTESGSPPSASYFTIEIADDGNSLYEGAWGLIRTNTGAIGLKAGEISAYLFDEKGNPIDTLQDSFGVVDPFRIELKTHESLFQILQKINGQENVQWALSSRLDKSGNLIVETTGLYHTKSFILEDIKPAIRGNILDLNSLKYDKNTNSYYYLSDYIGIGTTTFSAQTIRITLLDEEGNPISGASVDINLSSPSTDELSEILDAIKTSVIGGTNYFEAGLDSSGKIYIKLKNFTYGSPPKKVLGFKLETITPPTDDNDFTSFLHSKLAIKNSKNEGLLHNLTPYELKRGDNRIAQAIADSATNTREALNLSTLENYYASMVGEVGTTTKAVRENKTFLDDLLRQLQTIKDSISGVSLDEEMANLIKYQQAFTATAKILSTVEDMFDALINAKR</sequence>
<accession>A0A2N7PJP6</accession>
<dbReference type="SUPFAM" id="SSF64518">
    <property type="entry name" value="Phase 1 flagellin"/>
    <property type="match status" value="1"/>
</dbReference>
<organism evidence="9 10">
    <name type="scientific">Caldimicrobium thiodismutans</name>
    <dbReference type="NCBI Taxonomy" id="1653476"/>
    <lineage>
        <taxon>Bacteria</taxon>
        <taxon>Pseudomonadati</taxon>
        <taxon>Thermodesulfobacteriota</taxon>
        <taxon>Thermodesulfobacteria</taxon>
        <taxon>Thermodesulfobacteriales</taxon>
        <taxon>Thermodesulfobacteriaceae</taxon>
        <taxon>Caldimicrobium</taxon>
    </lineage>
</organism>
<dbReference type="GO" id="GO:0005576">
    <property type="term" value="C:extracellular region"/>
    <property type="evidence" value="ECO:0007669"/>
    <property type="project" value="UniProtKB-SubCell"/>
</dbReference>
<dbReference type="InterPro" id="IPR010930">
    <property type="entry name" value="Flg_bb/hook_C_dom"/>
</dbReference>
<reference evidence="9 10" key="1">
    <citation type="submission" date="2018-01" db="EMBL/GenBank/DDBJ databases">
        <title>Metagenomic assembled genomes from two thermal pools in the Uzon Caldera, Kamchatka, Russia.</title>
        <authorList>
            <person name="Wilkins L."/>
            <person name="Ettinger C."/>
        </authorList>
    </citation>
    <scope>NUCLEOTIDE SEQUENCE [LARGE SCALE GENOMIC DNA]</scope>
    <source>
        <strain evidence="9">ZAV-15</strain>
    </source>
</reference>
<proteinExistence type="inferred from homology"/>
<gene>
    <name evidence="9" type="primary">flgK</name>
    <name evidence="9" type="ORF">C0197_03700</name>
</gene>
<keyword evidence="9" id="KW-0969">Cilium</keyword>
<evidence type="ECO:0000256" key="3">
    <source>
        <dbReference type="ARBA" id="ARBA00009677"/>
    </source>
</evidence>
<dbReference type="Pfam" id="PF22638">
    <property type="entry name" value="FlgK_D1"/>
    <property type="match status" value="1"/>
</dbReference>
<evidence type="ECO:0000259" key="7">
    <source>
        <dbReference type="Pfam" id="PF06429"/>
    </source>
</evidence>
<dbReference type="PANTHER" id="PTHR30033">
    <property type="entry name" value="FLAGELLAR HOOK-ASSOCIATED PROTEIN 1"/>
    <property type="match status" value="1"/>
</dbReference>
<dbReference type="PANTHER" id="PTHR30033:SF1">
    <property type="entry name" value="FLAGELLAR HOOK-ASSOCIATED PROTEIN 1"/>
    <property type="match status" value="1"/>
</dbReference>
<dbReference type="GO" id="GO:0044780">
    <property type="term" value="P:bacterial-type flagellum assembly"/>
    <property type="evidence" value="ECO:0007669"/>
    <property type="project" value="InterPro"/>
</dbReference>
<dbReference type="Pfam" id="PF06429">
    <property type="entry name" value="Flg_bbr_C"/>
    <property type="match status" value="1"/>
</dbReference>
<evidence type="ECO:0000256" key="2">
    <source>
        <dbReference type="ARBA" id="ARBA00004613"/>
    </source>
</evidence>